<dbReference type="InterPro" id="IPR053134">
    <property type="entry name" value="RNA-dir_DNA_polymerase"/>
</dbReference>
<evidence type="ECO:0000259" key="2">
    <source>
        <dbReference type="Pfam" id="PF00078"/>
    </source>
</evidence>
<dbReference type="AlphaFoldDB" id="A0A438FVQ9"/>
<dbReference type="SUPFAM" id="SSF56672">
    <property type="entry name" value="DNA/RNA polymerases"/>
    <property type="match status" value="1"/>
</dbReference>
<proteinExistence type="predicted"/>
<dbReference type="EMBL" id="QGNW01000727">
    <property type="protein sequence ID" value="RVW64043.1"/>
    <property type="molecule type" value="Genomic_DNA"/>
</dbReference>
<organism evidence="3 4">
    <name type="scientific">Vitis vinifera</name>
    <name type="common">Grape</name>
    <dbReference type="NCBI Taxonomy" id="29760"/>
    <lineage>
        <taxon>Eukaryota</taxon>
        <taxon>Viridiplantae</taxon>
        <taxon>Streptophyta</taxon>
        <taxon>Embryophyta</taxon>
        <taxon>Tracheophyta</taxon>
        <taxon>Spermatophyta</taxon>
        <taxon>Magnoliopsida</taxon>
        <taxon>eudicotyledons</taxon>
        <taxon>Gunneridae</taxon>
        <taxon>Pentapetalae</taxon>
        <taxon>rosids</taxon>
        <taxon>Vitales</taxon>
        <taxon>Vitaceae</taxon>
        <taxon>Viteae</taxon>
        <taxon>Vitis</taxon>
    </lineage>
</organism>
<reference evidence="3 4" key="1">
    <citation type="journal article" date="2018" name="PLoS Genet.">
        <title>Population sequencing reveals clonal diversity and ancestral inbreeding in the grapevine cultivar Chardonnay.</title>
        <authorList>
            <person name="Roach M.J."/>
            <person name="Johnson D.L."/>
            <person name="Bohlmann J."/>
            <person name="van Vuuren H.J."/>
            <person name="Jones S.J."/>
            <person name="Pretorius I.S."/>
            <person name="Schmidt S.A."/>
            <person name="Borneman A.R."/>
        </authorList>
    </citation>
    <scope>NUCLEOTIDE SEQUENCE [LARGE SCALE GENOMIC DNA]</scope>
    <source>
        <strain evidence="4">cv. Chardonnay</strain>
        <tissue evidence="3">Leaf</tissue>
    </source>
</reference>
<accession>A0A438FVQ9</accession>
<dbReference type="InterPro" id="IPR043128">
    <property type="entry name" value="Rev_trsase/Diguanyl_cyclase"/>
</dbReference>
<sequence>MCGGDFMSKNPEEAMDFLSYVAEVSRGWDEPNAREVGRMNSQPNASNAKAEKYTLNEGTDTKAKFATMARRLEELEVQAISDTPMQAKPCSICQYFEHMVEECLTMPAEPSKFLLEAKGTSVHTTWPSTPVDNLQYQISRLTNLNTVQEKGKFPSQPHQNPKGIHEVELRRRIFSDEGNQKQERQKEESKGKKKESSTKKEDLEAKVNEKPERTINQEEMIKKHMPPPLPQALHGKRGINNASEILEVLRQVKVNIPLLDTIKQVLTYAKFLKDLCAIKRGLNVSKKAFLTKEVSSIIQCKSPMKYKDLGCLTISVMIGEDVCGESFVGLGSKCELLTYSVYKFACYSAFFKDEERNSPFNSTRRKHKEVIKEEPPKLILKPITHEVKYAYLEENKQSPVVISSSFTTTQEDCPLEILKRCKKAIEWKISDLKGIIPLVCTHHIYMEEEAKPVRQPSEGHPFYCLLDGYSEYFQIEIAVEDQEKTTFTCPFRTYAYRRMPFGLCNAPTTFQRCMLTIFSDMVERIMEVFMDDITVYGSPFDECLVNLEAMLNQCIEKDLVLNWEKCHFHGTPRDRPWAYYLQQGIEWTKQKLN</sequence>
<dbReference type="CDD" id="cd01647">
    <property type="entry name" value="RT_LTR"/>
    <property type="match status" value="1"/>
</dbReference>
<dbReference type="PANTHER" id="PTHR24559:SF444">
    <property type="entry name" value="REVERSE TRANSCRIPTASE DOMAIN-CONTAINING PROTEIN"/>
    <property type="match status" value="1"/>
</dbReference>
<gene>
    <name evidence="3" type="primary">pol_2375</name>
    <name evidence="3" type="ORF">CK203_049372</name>
</gene>
<feature type="region of interest" description="Disordered" evidence="1">
    <location>
        <begin position="173"/>
        <end position="213"/>
    </location>
</feature>
<name>A0A438FVQ9_VITVI</name>
<protein>
    <submittedName>
        <fullName evidence="3">Retrovirus-related Pol polyprotein from transposon 17.6</fullName>
    </submittedName>
</protein>
<dbReference type="Proteomes" id="UP000288805">
    <property type="component" value="Unassembled WGS sequence"/>
</dbReference>
<comment type="caution">
    <text evidence="3">The sequence shown here is derived from an EMBL/GenBank/DDBJ whole genome shotgun (WGS) entry which is preliminary data.</text>
</comment>
<dbReference type="Gene3D" id="3.10.10.10">
    <property type="entry name" value="HIV Type 1 Reverse Transcriptase, subunit A, domain 1"/>
    <property type="match status" value="1"/>
</dbReference>
<dbReference type="Pfam" id="PF00078">
    <property type="entry name" value="RVT_1"/>
    <property type="match status" value="1"/>
</dbReference>
<dbReference type="Gene3D" id="3.30.70.270">
    <property type="match status" value="1"/>
</dbReference>
<dbReference type="InterPro" id="IPR000477">
    <property type="entry name" value="RT_dom"/>
</dbReference>
<dbReference type="InterPro" id="IPR043502">
    <property type="entry name" value="DNA/RNA_pol_sf"/>
</dbReference>
<evidence type="ECO:0000313" key="4">
    <source>
        <dbReference type="Proteomes" id="UP000288805"/>
    </source>
</evidence>
<evidence type="ECO:0000256" key="1">
    <source>
        <dbReference type="SAM" id="MobiDB-lite"/>
    </source>
</evidence>
<evidence type="ECO:0000313" key="3">
    <source>
        <dbReference type="EMBL" id="RVW64043.1"/>
    </source>
</evidence>
<feature type="domain" description="Reverse transcriptase" evidence="2">
    <location>
        <begin position="456"/>
        <end position="569"/>
    </location>
</feature>
<dbReference type="PANTHER" id="PTHR24559">
    <property type="entry name" value="TRANSPOSON TY3-I GAG-POL POLYPROTEIN"/>
    <property type="match status" value="1"/>
</dbReference>